<dbReference type="SUPFAM" id="SSF46785">
    <property type="entry name" value="Winged helix' DNA-binding domain"/>
    <property type="match status" value="1"/>
</dbReference>
<feature type="compositionally biased region" description="Low complexity" evidence="4">
    <location>
        <begin position="131"/>
        <end position="145"/>
    </location>
</feature>
<dbReference type="PANTHER" id="PTHR38445">
    <property type="entry name" value="HTH-TYPE TRANSCRIPTIONAL REPRESSOR YTRA"/>
    <property type="match status" value="1"/>
</dbReference>
<dbReference type="GO" id="GO:0003700">
    <property type="term" value="F:DNA-binding transcription factor activity"/>
    <property type="evidence" value="ECO:0007669"/>
    <property type="project" value="InterPro"/>
</dbReference>
<dbReference type="InterPro" id="IPR000524">
    <property type="entry name" value="Tscrpt_reg_HTH_GntR"/>
</dbReference>
<sequence>MNIIISNTAGVPIYEQIKEQIKSAIFSGELSDGDLLPSIRSLAKDLKISVITTMRAYNDLEQEGFVVNVQGKGCYVKPQNTELLLEQKLREIEENLQEAIDISRQIKISDSELSEMLKLLLEEGDNHDKNSNNSNNSNSNIGNKR</sequence>
<dbReference type="InterPro" id="IPR036390">
    <property type="entry name" value="WH_DNA-bd_sf"/>
</dbReference>
<feature type="domain" description="HTH gntR-type" evidence="5">
    <location>
        <begin position="17"/>
        <end position="76"/>
    </location>
</feature>
<keyword evidence="2" id="KW-0238">DNA-binding</keyword>
<dbReference type="GeneID" id="89229570"/>
<evidence type="ECO:0000256" key="1">
    <source>
        <dbReference type="ARBA" id="ARBA00023015"/>
    </source>
</evidence>
<proteinExistence type="predicted"/>
<feature type="region of interest" description="Disordered" evidence="4">
    <location>
        <begin position="124"/>
        <end position="145"/>
    </location>
</feature>
<dbReference type="RefSeq" id="WP_338102982.1">
    <property type="nucleotide sequence ID" value="NZ_CP131060.1"/>
</dbReference>
<keyword evidence="7" id="KW-1185">Reference proteome</keyword>
<dbReference type="EMBL" id="CP131060">
    <property type="protein sequence ID" value="WNY24922.1"/>
    <property type="molecule type" value="Genomic_DNA"/>
</dbReference>
<dbReference type="Proteomes" id="UP001303587">
    <property type="component" value="Chromosome"/>
</dbReference>
<protein>
    <submittedName>
        <fullName evidence="6">HTH-type transcriptional repressor YtrA</fullName>
    </submittedName>
</protein>
<evidence type="ECO:0000313" key="7">
    <source>
        <dbReference type="Proteomes" id="UP001303587"/>
    </source>
</evidence>
<keyword evidence="1" id="KW-0805">Transcription regulation</keyword>
<dbReference type="InterPro" id="IPR036388">
    <property type="entry name" value="WH-like_DNA-bd_sf"/>
</dbReference>
<dbReference type="Pfam" id="PF00392">
    <property type="entry name" value="GntR"/>
    <property type="match status" value="1"/>
</dbReference>
<dbReference type="SMART" id="SM00345">
    <property type="entry name" value="HTH_GNTR"/>
    <property type="match status" value="1"/>
</dbReference>
<accession>A0AA96ZVJ6</accession>
<name>A0AA96ZVJ6_9EURY</name>
<dbReference type="Gene3D" id="1.10.10.10">
    <property type="entry name" value="Winged helix-like DNA-binding domain superfamily/Winged helix DNA-binding domain"/>
    <property type="match status" value="1"/>
</dbReference>
<dbReference type="CDD" id="cd07377">
    <property type="entry name" value="WHTH_GntR"/>
    <property type="match status" value="1"/>
</dbReference>
<evidence type="ECO:0000259" key="5">
    <source>
        <dbReference type="SMART" id="SM00345"/>
    </source>
</evidence>
<dbReference type="PANTHER" id="PTHR38445:SF7">
    <property type="entry name" value="GNTR-FAMILY TRANSCRIPTIONAL REGULATOR"/>
    <property type="match status" value="1"/>
</dbReference>
<evidence type="ECO:0000256" key="4">
    <source>
        <dbReference type="SAM" id="MobiDB-lite"/>
    </source>
</evidence>
<gene>
    <name evidence="6" type="primary">ytrA</name>
    <name evidence="6" type="ORF">MsAc7_04510</name>
</gene>
<dbReference type="GO" id="GO:0003677">
    <property type="term" value="F:DNA binding"/>
    <property type="evidence" value="ECO:0007669"/>
    <property type="project" value="UniProtKB-KW"/>
</dbReference>
<organism evidence="6 7">
    <name type="scientific">Methanolapillus millepedarum</name>
    <dbReference type="NCBI Taxonomy" id="3028296"/>
    <lineage>
        <taxon>Archaea</taxon>
        <taxon>Methanobacteriati</taxon>
        <taxon>Methanobacteriota</taxon>
        <taxon>Stenosarchaea group</taxon>
        <taxon>Methanomicrobia</taxon>
        <taxon>Methanosarcinales</taxon>
        <taxon>Methanosarcinaceae</taxon>
        <taxon>Methanolapillus</taxon>
    </lineage>
</organism>
<dbReference type="AlphaFoldDB" id="A0AA96ZVJ6"/>
<evidence type="ECO:0000256" key="3">
    <source>
        <dbReference type="ARBA" id="ARBA00023163"/>
    </source>
</evidence>
<evidence type="ECO:0000313" key="6">
    <source>
        <dbReference type="EMBL" id="WNY24922.1"/>
    </source>
</evidence>
<evidence type="ECO:0000256" key="2">
    <source>
        <dbReference type="ARBA" id="ARBA00023125"/>
    </source>
</evidence>
<reference evidence="6 7" key="1">
    <citation type="submission" date="2023-07" db="EMBL/GenBank/DDBJ databases">
        <title>Closed genoem sequence of Methanosarcinaceae archaeon Ac7.</title>
        <authorList>
            <person name="Poehlein A."/>
            <person name="Protasov E."/>
            <person name="Platt K."/>
            <person name="Reeh H."/>
            <person name="Daniel R."/>
            <person name="Brune A."/>
        </authorList>
    </citation>
    <scope>NUCLEOTIDE SEQUENCE [LARGE SCALE GENOMIC DNA]</scope>
    <source>
        <strain evidence="6 7">Ac7</strain>
    </source>
</reference>
<keyword evidence="3" id="KW-0804">Transcription</keyword>